<accession>A0ABN8NTU5</accession>
<feature type="coiled-coil region" evidence="1">
    <location>
        <begin position="168"/>
        <end position="202"/>
    </location>
</feature>
<reference evidence="3 4" key="1">
    <citation type="submission" date="2022-05" db="EMBL/GenBank/DDBJ databases">
        <authorList>
            <consortium name="Genoscope - CEA"/>
            <person name="William W."/>
        </authorList>
    </citation>
    <scope>NUCLEOTIDE SEQUENCE [LARGE SCALE GENOMIC DNA]</scope>
</reference>
<dbReference type="PANTHER" id="PTHR47508">
    <property type="entry name" value="SAM DOMAIN-CONTAINING PROTEIN-RELATED"/>
    <property type="match status" value="1"/>
</dbReference>
<evidence type="ECO:0000313" key="3">
    <source>
        <dbReference type="EMBL" id="CAH3120748.1"/>
    </source>
</evidence>
<evidence type="ECO:0000313" key="4">
    <source>
        <dbReference type="Proteomes" id="UP001159405"/>
    </source>
</evidence>
<dbReference type="Gene3D" id="3.40.50.300">
    <property type="entry name" value="P-loop containing nucleotide triphosphate hydrolases"/>
    <property type="match status" value="3"/>
</dbReference>
<evidence type="ECO:0008006" key="5">
    <source>
        <dbReference type="Google" id="ProtNLM"/>
    </source>
</evidence>
<feature type="compositionally biased region" description="Basic and acidic residues" evidence="2">
    <location>
        <begin position="683"/>
        <end position="701"/>
    </location>
</feature>
<proteinExistence type="predicted"/>
<gene>
    <name evidence="3" type="ORF">PLOB_00028268</name>
</gene>
<dbReference type="PANTHER" id="PTHR47508:SF1">
    <property type="entry name" value="NON-SPECIFIC SERINE_THREONINE PROTEIN KINASE"/>
    <property type="match status" value="1"/>
</dbReference>
<keyword evidence="4" id="KW-1185">Reference proteome</keyword>
<comment type="caution">
    <text evidence="3">The sequence shown here is derived from an EMBL/GenBank/DDBJ whole genome shotgun (WGS) entry which is preliminary data.</text>
</comment>
<protein>
    <recommendedName>
        <fullName evidence="5">DZIP3-like HEPN domain-containing protein</fullName>
    </recommendedName>
</protein>
<evidence type="ECO:0000256" key="2">
    <source>
        <dbReference type="SAM" id="MobiDB-lite"/>
    </source>
</evidence>
<feature type="region of interest" description="Disordered" evidence="2">
    <location>
        <begin position="683"/>
        <end position="748"/>
    </location>
</feature>
<organism evidence="3 4">
    <name type="scientific">Porites lobata</name>
    <dbReference type="NCBI Taxonomy" id="104759"/>
    <lineage>
        <taxon>Eukaryota</taxon>
        <taxon>Metazoa</taxon>
        <taxon>Cnidaria</taxon>
        <taxon>Anthozoa</taxon>
        <taxon>Hexacorallia</taxon>
        <taxon>Scleractinia</taxon>
        <taxon>Fungiina</taxon>
        <taxon>Poritidae</taxon>
        <taxon>Porites</taxon>
    </lineage>
</organism>
<dbReference type="Proteomes" id="UP001159405">
    <property type="component" value="Unassembled WGS sequence"/>
</dbReference>
<evidence type="ECO:0000256" key="1">
    <source>
        <dbReference type="SAM" id="Coils"/>
    </source>
</evidence>
<dbReference type="SUPFAM" id="SSF52540">
    <property type="entry name" value="P-loop containing nucleoside triphosphate hydrolases"/>
    <property type="match status" value="2"/>
</dbReference>
<dbReference type="InterPro" id="IPR027417">
    <property type="entry name" value="P-loop_NTPase"/>
</dbReference>
<sequence>MKYTWQQLNYFRACHIAFNLIPEGLRTVFKQEWDFLYKATAFGEWNETPQNGLDFCNRESTSTHLRNARVLATIRRGNTAEWDTVCLFFAILYSDSIGRRLSPLVRNGVDDLRQFRNNIVHTLEGKLTDVEFQNYVAIVLAAFTSLSLPTYEVDDIRKQTDFPLTADVDALKVQADNLNVDLQTKEQEAYNLTSELQSKKKEVETLTHEINSKVESFCILTSCKPSHPIIRRVNDVTRIMKKLDELQNDSKGVISTVYLSGIPGCGKSQIARQVGQEIFDKRWREGEDLTFVATLNAETLDSLAKSYCRLARHFGITDNALAKLEASRNLPEKIEYLKTLIFSKTKQFSNWLIIVDNVVDLSSVQGDLPPSGRKELGHGQVLITTQDISSIPVNAPLTYHESLSKGMHLDEAVNLLRHVSKIQNQEEAEKVAEVLEYHPLALVAAAFYVQTVVVNGSPNYCWANYLRMETPRRLGFPCHISLAVEELIRSDRFFKHLFTLLSLHAPEPLNEGAAINHIMNMEECVDEVDEKQIRTRFRKCSLLLYEQLSGGNVVRVHPIVLDAIKNVIGAYPESQTPQFPSEVKARGRKAMLAYENALKTGNVKVYRARIMFIGQDRAGKTSLKNSFLGLSFDPKQQSTDGIELDLSKFEVDVDQVSNWKCTDEKQGVSKFVPNLVRMVAGKLKQEETRVDPAQDDKKEKTVGQSVGFDGPGPREPEKQEAQMGPKRQVTLAEDKSQISQGTTEKGGEGKIEAAAIPELKIDPSLPPEEFTELLVQYLEGLNLDNDTSAVEHHMDLDLWDFAGQHLYYTFCPVFFSWRAVYLLVYNLSKGLNEIAMPCFRRGFFNIPLENSNRQTNLENLLSWLVTLSSVCSSKPEANERTPSESDLPYTRPPVFIKTGSGCERDGITNNEGNFRKRLRKSRDPPFLFS</sequence>
<name>A0ABN8NTU5_9CNID</name>
<keyword evidence="1" id="KW-0175">Coiled coil</keyword>
<dbReference type="EMBL" id="CALNXK010000035">
    <property type="protein sequence ID" value="CAH3120748.1"/>
    <property type="molecule type" value="Genomic_DNA"/>
</dbReference>